<keyword evidence="1" id="KW-0472">Membrane</keyword>
<accession>A0A914GNT5</accession>
<dbReference type="WBParaSite" id="Gr19_v10_g10041.t1">
    <property type="protein sequence ID" value="Gr19_v10_g10041.t1"/>
    <property type="gene ID" value="Gr19_v10_g10041"/>
</dbReference>
<evidence type="ECO:0000313" key="3">
    <source>
        <dbReference type="WBParaSite" id="Gr19_v10_g10041.t1"/>
    </source>
</evidence>
<dbReference type="AlphaFoldDB" id="A0A914GNT5"/>
<name>A0A914GNT5_GLORO</name>
<proteinExistence type="predicted"/>
<organism evidence="2 3">
    <name type="scientific">Globodera rostochiensis</name>
    <name type="common">Golden nematode worm</name>
    <name type="synonym">Heterodera rostochiensis</name>
    <dbReference type="NCBI Taxonomy" id="31243"/>
    <lineage>
        <taxon>Eukaryota</taxon>
        <taxon>Metazoa</taxon>
        <taxon>Ecdysozoa</taxon>
        <taxon>Nematoda</taxon>
        <taxon>Chromadorea</taxon>
        <taxon>Rhabditida</taxon>
        <taxon>Tylenchina</taxon>
        <taxon>Tylenchomorpha</taxon>
        <taxon>Tylenchoidea</taxon>
        <taxon>Heteroderidae</taxon>
        <taxon>Heteroderinae</taxon>
        <taxon>Globodera</taxon>
    </lineage>
</organism>
<keyword evidence="1" id="KW-1133">Transmembrane helix</keyword>
<sequence length="91" mass="10740">MFNLAYHLQLLTFFVLFFFFACYIVKNVFFRSYVENRKWGAHRRHRRAEPVQLAELRPRTSTQFTASVPSGGTPSMAVRNPRTLTELEIWA</sequence>
<dbReference type="Proteomes" id="UP000887572">
    <property type="component" value="Unplaced"/>
</dbReference>
<evidence type="ECO:0000313" key="2">
    <source>
        <dbReference type="Proteomes" id="UP000887572"/>
    </source>
</evidence>
<keyword evidence="1" id="KW-0812">Transmembrane</keyword>
<reference evidence="3" key="1">
    <citation type="submission" date="2022-11" db="UniProtKB">
        <authorList>
            <consortium name="WormBaseParasite"/>
        </authorList>
    </citation>
    <scope>IDENTIFICATION</scope>
</reference>
<protein>
    <submittedName>
        <fullName evidence="3">ATP synthase F0 subunit 8</fullName>
    </submittedName>
</protein>
<feature type="transmembrane region" description="Helical" evidence="1">
    <location>
        <begin position="6"/>
        <end position="29"/>
    </location>
</feature>
<keyword evidence="2" id="KW-1185">Reference proteome</keyword>
<evidence type="ECO:0000256" key="1">
    <source>
        <dbReference type="SAM" id="Phobius"/>
    </source>
</evidence>